<organism evidence="2 3">
    <name type="scientific">Roseimicrobium gellanilyticum</name>
    <dbReference type="NCBI Taxonomy" id="748857"/>
    <lineage>
        <taxon>Bacteria</taxon>
        <taxon>Pseudomonadati</taxon>
        <taxon>Verrucomicrobiota</taxon>
        <taxon>Verrucomicrobiia</taxon>
        <taxon>Verrucomicrobiales</taxon>
        <taxon>Verrucomicrobiaceae</taxon>
        <taxon>Roseimicrobium</taxon>
    </lineage>
</organism>
<dbReference type="OrthoDB" id="10011896at2"/>
<evidence type="ECO:0000256" key="1">
    <source>
        <dbReference type="SAM" id="MobiDB-lite"/>
    </source>
</evidence>
<protein>
    <submittedName>
        <fullName evidence="2">Uncharacterized protein</fullName>
    </submittedName>
</protein>
<feature type="region of interest" description="Disordered" evidence="1">
    <location>
        <begin position="1"/>
        <end position="24"/>
    </location>
</feature>
<keyword evidence="3" id="KW-1185">Reference proteome</keyword>
<reference evidence="2 3" key="1">
    <citation type="submission" date="2018-06" db="EMBL/GenBank/DDBJ databases">
        <title>Genomic Encyclopedia of Type Strains, Phase IV (KMG-IV): sequencing the most valuable type-strain genomes for metagenomic binning, comparative biology and taxonomic classification.</title>
        <authorList>
            <person name="Goeker M."/>
        </authorList>
    </citation>
    <scope>NUCLEOTIDE SEQUENCE [LARGE SCALE GENOMIC DNA]</scope>
    <source>
        <strain evidence="2 3">DSM 25532</strain>
    </source>
</reference>
<comment type="caution">
    <text evidence="2">The sequence shown here is derived from an EMBL/GenBank/DDBJ whole genome shotgun (WGS) entry which is preliminary data.</text>
</comment>
<gene>
    <name evidence="2" type="ORF">DES53_11042</name>
</gene>
<dbReference type="EMBL" id="QNRR01000010">
    <property type="protein sequence ID" value="RBP39019.1"/>
    <property type="molecule type" value="Genomic_DNA"/>
</dbReference>
<accession>A0A366HAT7</accession>
<evidence type="ECO:0000313" key="3">
    <source>
        <dbReference type="Proteomes" id="UP000253426"/>
    </source>
</evidence>
<dbReference type="Proteomes" id="UP000253426">
    <property type="component" value="Unassembled WGS sequence"/>
</dbReference>
<dbReference type="AlphaFoldDB" id="A0A366HAT7"/>
<evidence type="ECO:0000313" key="2">
    <source>
        <dbReference type="EMBL" id="RBP39019.1"/>
    </source>
</evidence>
<dbReference type="RefSeq" id="WP_113960790.1">
    <property type="nucleotide sequence ID" value="NZ_QNRR01000010.1"/>
</dbReference>
<name>A0A366HAT7_9BACT</name>
<proteinExistence type="predicted"/>
<sequence>MEQDSSHHESLSLREEMQRRIQHAEDHPEELLDWEDVKRELLAHRLEAHREHPEQVITREELETKWKEKWNWKP</sequence>